<name>A0A149PHD5_9BURK</name>
<dbReference type="Proteomes" id="UP000075613">
    <property type="component" value="Unassembled WGS sequence"/>
</dbReference>
<gene>
    <name evidence="1" type="ORF">CI15_25255</name>
</gene>
<dbReference type="OrthoDB" id="9015575at2"/>
<accession>A0A149PHD5</accession>
<evidence type="ECO:0000313" key="2">
    <source>
        <dbReference type="Proteomes" id="UP000075613"/>
    </source>
</evidence>
<proteinExistence type="predicted"/>
<dbReference type="EMBL" id="LRBG01000037">
    <property type="protein sequence ID" value="KXU84276.1"/>
    <property type="molecule type" value="Genomic_DNA"/>
</dbReference>
<dbReference type="RefSeq" id="WP_062134141.1">
    <property type="nucleotide sequence ID" value="NZ_LRBG01000037.1"/>
</dbReference>
<organism evidence="1 2">
    <name type="scientific">Paraburkholderia monticola</name>
    <dbReference type="NCBI Taxonomy" id="1399968"/>
    <lineage>
        <taxon>Bacteria</taxon>
        <taxon>Pseudomonadati</taxon>
        <taxon>Pseudomonadota</taxon>
        <taxon>Betaproteobacteria</taxon>
        <taxon>Burkholderiales</taxon>
        <taxon>Burkholderiaceae</taxon>
        <taxon>Paraburkholderia</taxon>
    </lineage>
</organism>
<comment type="caution">
    <text evidence="1">The sequence shown here is derived from an EMBL/GenBank/DDBJ whole genome shotgun (WGS) entry which is preliminary data.</text>
</comment>
<protein>
    <submittedName>
        <fullName evidence="1">Uncharacterized protein</fullName>
    </submittedName>
</protein>
<reference evidence="1 2" key="1">
    <citation type="journal article" date="2015" name="Int. J. Syst. Evol. Microbiol.">
        <title>Burkholderia monticola sp. nov., isolated from mountain soil.</title>
        <authorList>
            <person name="Baek I."/>
            <person name="Seo B."/>
            <person name="Lee I."/>
            <person name="Yi H."/>
            <person name="Chun J."/>
        </authorList>
    </citation>
    <scope>NUCLEOTIDE SEQUENCE [LARGE SCALE GENOMIC DNA]</scope>
    <source>
        <strain evidence="1 2">JC2948</strain>
    </source>
</reference>
<keyword evidence="2" id="KW-1185">Reference proteome</keyword>
<dbReference type="AlphaFoldDB" id="A0A149PHD5"/>
<sequence>MSKKTENSSGAPETTDATLTALAMYICEFVTNGTLDSRCAAKLVKRLKKEADVISANGKVGKLVHRDLQKAFDAVDAAVRHHDANLLVAANASLRATDEGKSAAKSQ</sequence>
<evidence type="ECO:0000313" key="1">
    <source>
        <dbReference type="EMBL" id="KXU84276.1"/>
    </source>
</evidence>